<dbReference type="PROSITE" id="PS00079">
    <property type="entry name" value="MULTICOPPER_OXIDASE1"/>
    <property type="match status" value="1"/>
</dbReference>
<keyword evidence="7" id="KW-0186">Copper</keyword>
<accession>A0ABP0CXN2</accession>
<evidence type="ECO:0000256" key="7">
    <source>
        <dbReference type="ARBA" id="ARBA00023008"/>
    </source>
</evidence>
<evidence type="ECO:0000256" key="3">
    <source>
        <dbReference type="ARBA" id="ARBA00010609"/>
    </source>
</evidence>
<evidence type="ECO:0000256" key="1">
    <source>
        <dbReference type="ARBA" id="ARBA00000349"/>
    </source>
</evidence>
<evidence type="ECO:0000256" key="4">
    <source>
        <dbReference type="ARBA" id="ARBA00012297"/>
    </source>
</evidence>
<dbReference type="Pfam" id="PF07731">
    <property type="entry name" value="Cu-oxidase_2"/>
    <property type="match status" value="1"/>
</dbReference>
<comment type="catalytic activity">
    <reaction evidence="1">
        <text>4 hydroquinone + O2 = 4 benzosemiquinone + 2 H2O</text>
        <dbReference type="Rhea" id="RHEA:11276"/>
        <dbReference type="ChEBI" id="CHEBI:15377"/>
        <dbReference type="ChEBI" id="CHEBI:15379"/>
        <dbReference type="ChEBI" id="CHEBI:17594"/>
        <dbReference type="ChEBI" id="CHEBI:17977"/>
        <dbReference type="EC" id="1.10.3.2"/>
    </reaction>
</comment>
<dbReference type="CDD" id="cd13854">
    <property type="entry name" value="CuRO_1_MaLCC_like"/>
    <property type="match status" value="1"/>
</dbReference>
<keyword evidence="6" id="KW-0560">Oxidoreductase</keyword>
<comment type="similarity">
    <text evidence="3">Belongs to the multicopper oxidase family.</text>
</comment>
<evidence type="ECO:0000259" key="11">
    <source>
        <dbReference type="Pfam" id="PF00394"/>
    </source>
</evidence>
<dbReference type="InterPro" id="IPR011706">
    <property type="entry name" value="Cu-oxidase_C"/>
</dbReference>
<dbReference type="InterPro" id="IPR011707">
    <property type="entry name" value="Cu-oxidase-like_N"/>
</dbReference>
<reference evidence="14 15" key="1">
    <citation type="submission" date="2024-01" db="EMBL/GenBank/DDBJ databases">
        <authorList>
            <person name="Allen C."/>
            <person name="Tagirdzhanova G."/>
        </authorList>
    </citation>
    <scope>NUCLEOTIDE SEQUENCE [LARGE SCALE GENOMIC DNA]</scope>
</reference>
<dbReference type="SUPFAM" id="SSF49503">
    <property type="entry name" value="Cupredoxins"/>
    <property type="match status" value="3"/>
</dbReference>
<keyword evidence="9" id="KW-0439">Lignin degradation</keyword>
<evidence type="ECO:0000256" key="9">
    <source>
        <dbReference type="ARBA" id="ARBA00023185"/>
    </source>
</evidence>
<keyword evidence="5" id="KW-0479">Metal-binding</keyword>
<protein>
    <recommendedName>
        <fullName evidence="4">laccase</fullName>
        <ecNumber evidence="4">1.10.3.2</ecNumber>
    </recommendedName>
</protein>
<evidence type="ECO:0000256" key="8">
    <source>
        <dbReference type="ARBA" id="ARBA00023180"/>
    </source>
</evidence>
<gene>
    <name evidence="14" type="primary">lcc1</name>
    <name evidence="14" type="ORF">SCUCBS95973_009563</name>
</gene>
<feature type="domain" description="Plastocyanin-like" evidence="11">
    <location>
        <begin position="206"/>
        <end position="352"/>
    </location>
</feature>
<organism evidence="14 15">
    <name type="scientific">Sporothrix curviconia</name>
    <dbReference type="NCBI Taxonomy" id="1260050"/>
    <lineage>
        <taxon>Eukaryota</taxon>
        <taxon>Fungi</taxon>
        <taxon>Dikarya</taxon>
        <taxon>Ascomycota</taxon>
        <taxon>Pezizomycotina</taxon>
        <taxon>Sordariomycetes</taxon>
        <taxon>Sordariomycetidae</taxon>
        <taxon>Ophiostomatales</taxon>
        <taxon>Ophiostomataceae</taxon>
        <taxon>Sporothrix</taxon>
    </lineage>
</organism>
<dbReference type="PANTHER" id="PTHR11709:SF87">
    <property type="entry name" value="LACCASE"/>
    <property type="match status" value="1"/>
</dbReference>
<dbReference type="Proteomes" id="UP001642405">
    <property type="component" value="Unassembled WGS sequence"/>
</dbReference>
<dbReference type="CDD" id="cd13901">
    <property type="entry name" value="CuRO_3_MaLCC_like"/>
    <property type="match status" value="1"/>
</dbReference>
<dbReference type="InterPro" id="IPR008972">
    <property type="entry name" value="Cupredoxin"/>
</dbReference>
<dbReference type="InterPro" id="IPR002355">
    <property type="entry name" value="Cu_oxidase_Cu_BS"/>
</dbReference>
<keyword evidence="10" id="KW-0732">Signal</keyword>
<evidence type="ECO:0000313" key="15">
    <source>
        <dbReference type="Proteomes" id="UP001642405"/>
    </source>
</evidence>
<feature type="domain" description="Plastocyanin-like" evidence="12">
    <location>
        <begin position="428"/>
        <end position="552"/>
    </location>
</feature>
<feature type="domain" description="Plastocyanin-like" evidence="13">
    <location>
        <begin position="86"/>
        <end position="196"/>
    </location>
</feature>
<evidence type="ECO:0000313" key="14">
    <source>
        <dbReference type="EMBL" id="CAK7236310.1"/>
    </source>
</evidence>
<dbReference type="PANTHER" id="PTHR11709">
    <property type="entry name" value="MULTI-COPPER OXIDASE"/>
    <property type="match status" value="1"/>
</dbReference>
<feature type="signal peptide" evidence="10">
    <location>
        <begin position="1"/>
        <end position="23"/>
    </location>
</feature>
<name>A0ABP0CXN2_9PEZI</name>
<dbReference type="InterPro" id="IPR045087">
    <property type="entry name" value="Cu-oxidase_fam"/>
</dbReference>
<feature type="chain" id="PRO_5046656788" description="laccase" evidence="10">
    <location>
        <begin position="24"/>
        <end position="609"/>
    </location>
</feature>
<evidence type="ECO:0000256" key="5">
    <source>
        <dbReference type="ARBA" id="ARBA00022723"/>
    </source>
</evidence>
<keyword evidence="8" id="KW-0325">Glycoprotein</keyword>
<evidence type="ECO:0000256" key="6">
    <source>
        <dbReference type="ARBA" id="ARBA00023002"/>
    </source>
</evidence>
<dbReference type="CDD" id="cd13880">
    <property type="entry name" value="CuRO_2_MaLCC_like"/>
    <property type="match status" value="1"/>
</dbReference>
<dbReference type="InterPro" id="IPR001117">
    <property type="entry name" value="Cu-oxidase_2nd"/>
</dbReference>
<comment type="cofactor">
    <cofactor evidence="2">
        <name>Cu cation</name>
        <dbReference type="ChEBI" id="CHEBI:23378"/>
    </cofactor>
</comment>
<sequence>MRSFLSALAIVPSLLGSAFLAHAAPSGMPRGADAVAHRASSCNTASNRACWTTGFDINTDYDAKTPITGVTRHYTLVVTEETNWTGPDGEVKGLVMLVNGSIPGPVIQADWGDQLSITVVNNLKENGTSMHWHGIRQLNTNLQDGVNGVTECPIPPGHSRVYTFLAEQYGSSWYHSHFSAQYGNGVVGTILINGPASLPYDIDLGVFPVSDYYYSTADYLVEYTKNNGPPPSDNVLFNGSNISPLTGKGKYANVTLTPGKRHRLRIINTSVENHFVFSLAGHTMTIIESDLVPVNAMTVSSLFVGVGQRYDVTIDASQKIDNYWFNATFVTNAQCGSSVNPFPAAIFHYAGASGDLPTSVGTAVTPTTCEDLTNLTPVVQRTISTSGFVANTSNELAVTLDLTQPDQLFTWKIDGTKMIIDWEQPVDQYVMNHQSDFPASDNTVVVNKTDQWVFWVIENDPTIGISHPMHLHGHDFLVVGRADFNSPSAFQASDVSSFNGNNPTRRDVVMLPPLGWVAIAFKTDNPGTWLMHCHIAWHVSGGLAVNFVERPADFAAGVSAADKTAFSNQCAAWNKYYPSHDPDHQDDSGLRKRNGVSSRFLGVGAIREE</sequence>
<dbReference type="EC" id="1.10.3.2" evidence="4"/>
<evidence type="ECO:0000256" key="10">
    <source>
        <dbReference type="SAM" id="SignalP"/>
    </source>
</evidence>
<dbReference type="Gene3D" id="2.60.40.420">
    <property type="entry name" value="Cupredoxins - blue copper proteins"/>
    <property type="match status" value="3"/>
</dbReference>
<dbReference type="Pfam" id="PF07732">
    <property type="entry name" value="Cu-oxidase_3"/>
    <property type="match status" value="1"/>
</dbReference>
<dbReference type="InterPro" id="IPR033138">
    <property type="entry name" value="Cu_oxidase_CS"/>
</dbReference>
<comment type="caution">
    <text evidence="14">The sequence shown here is derived from an EMBL/GenBank/DDBJ whole genome shotgun (WGS) entry which is preliminary data.</text>
</comment>
<evidence type="ECO:0000259" key="13">
    <source>
        <dbReference type="Pfam" id="PF07732"/>
    </source>
</evidence>
<evidence type="ECO:0000259" key="12">
    <source>
        <dbReference type="Pfam" id="PF07731"/>
    </source>
</evidence>
<keyword evidence="15" id="KW-1185">Reference proteome</keyword>
<proteinExistence type="inferred from homology"/>
<dbReference type="PROSITE" id="PS00080">
    <property type="entry name" value="MULTICOPPER_OXIDASE2"/>
    <property type="match status" value="1"/>
</dbReference>
<evidence type="ECO:0000256" key="2">
    <source>
        <dbReference type="ARBA" id="ARBA00001935"/>
    </source>
</evidence>
<dbReference type="Pfam" id="PF00394">
    <property type="entry name" value="Cu-oxidase"/>
    <property type="match status" value="1"/>
</dbReference>
<dbReference type="EMBL" id="CAWUHB010000113">
    <property type="protein sequence ID" value="CAK7236310.1"/>
    <property type="molecule type" value="Genomic_DNA"/>
</dbReference>